<dbReference type="RefSeq" id="WP_379014591.1">
    <property type="nucleotide sequence ID" value="NZ_JBHSDC010000022.1"/>
</dbReference>
<evidence type="ECO:0000256" key="10">
    <source>
        <dbReference type="ARBA" id="ARBA00023211"/>
    </source>
</evidence>
<dbReference type="InterPro" id="IPR028629">
    <property type="entry name" value="Cas9"/>
</dbReference>
<dbReference type="InterPro" id="IPR033114">
    <property type="entry name" value="HNH_CAS9"/>
</dbReference>
<keyword evidence="7" id="KW-0694">RNA-binding</keyword>
<evidence type="ECO:0000313" key="14">
    <source>
        <dbReference type="EMBL" id="MFC4232651.1"/>
    </source>
</evidence>
<evidence type="ECO:0000256" key="1">
    <source>
        <dbReference type="ARBA" id="ARBA00001946"/>
    </source>
</evidence>
<evidence type="ECO:0000256" key="4">
    <source>
        <dbReference type="ARBA" id="ARBA00022759"/>
    </source>
</evidence>
<evidence type="ECO:0000313" key="15">
    <source>
        <dbReference type="Proteomes" id="UP001595906"/>
    </source>
</evidence>
<organism evidence="14 15">
    <name type="scientific">Parasediminibacterium paludis</name>
    <dbReference type="NCBI Taxonomy" id="908966"/>
    <lineage>
        <taxon>Bacteria</taxon>
        <taxon>Pseudomonadati</taxon>
        <taxon>Bacteroidota</taxon>
        <taxon>Chitinophagia</taxon>
        <taxon>Chitinophagales</taxon>
        <taxon>Chitinophagaceae</taxon>
        <taxon>Parasediminibacterium</taxon>
    </lineage>
</organism>
<evidence type="ECO:0000256" key="2">
    <source>
        <dbReference type="ARBA" id="ARBA00022722"/>
    </source>
</evidence>
<evidence type="ECO:0000256" key="8">
    <source>
        <dbReference type="ARBA" id="ARBA00023118"/>
    </source>
</evidence>
<keyword evidence="4 12" id="KW-0255">Endonuclease</keyword>
<keyword evidence="10" id="KW-0464">Manganese</keyword>
<dbReference type="Gene3D" id="3.30.420.10">
    <property type="entry name" value="Ribonuclease H-like superfamily/Ribonuclease H"/>
    <property type="match status" value="1"/>
</dbReference>
<keyword evidence="8" id="KW-0051">Antiviral defense</keyword>
<dbReference type="Pfam" id="PF13395">
    <property type="entry name" value="HNH_4"/>
    <property type="match status" value="1"/>
</dbReference>
<keyword evidence="2 12" id="KW-0540">Nuclease</keyword>
<accession>A0ABV8Q094</accession>
<evidence type="ECO:0000256" key="6">
    <source>
        <dbReference type="ARBA" id="ARBA00022842"/>
    </source>
</evidence>
<evidence type="ECO:0000256" key="9">
    <source>
        <dbReference type="ARBA" id="ARBA00023125"/>
    </source>
</evidence>
<dbReference type="InterPro" id="IPR041383">
    <property type="entry name" value="RuvC_III"/>
</dbReference>
<dbReference type="GO" id="GO:0004519">
    <property type="term" value="F:endonuclease activity"/>
    <property type="evidence" value="ECO:0007669"/>
    <property type="project" value="UniProtKB-KW"/>
</dbReference>
<keyword evidence="5 12" id="KW-0378">Hydrolase</keyword>
<dbReference type="InterPro" id="IPR036397">
    <property type="entry name" value="RNaseH_sf"/>
</dbReference>
<evidence type="ECO:0000256" key="12">
    <source>
        <dbReference type="PROSITE-ProRule" id="PRU01085"/>
    </source>
</evidence>
<dbReference type="EMBL" id="JBHSDC010000022">
    <property type="protein sequence ID" value="MFC4232651.1"/>
    <property type="molecule type" value="Genomic_DNA"/>
</dbReference>
<evidence type="ECO:0000259" key="13">
    <source>
        <dbReference type="PROSITE" id="PS51749"/>
    </source>
</evidence>
<reference evidence="15" key="1">
    <citation type="journal article" date="2019" name="Int. J. Syst. Evol. Microbiol.">
        <title>The Global Catalogue of Microorganisms (GCM) 10K type strain sequencing project: providing services to taxonomists for standard genome sequencing and annotation.</title>
        <authorList>
            <consortium name="The Broad Institute Genomics Platform"/>
            <consortium name="The Broad Institute Genome Sequencing Center for Infectious Disease"/>
            <person name="Wu L."/>
            <person name="Ma J."/>
        </authorList>
    </citation>
    <scope>NUCLEOTIDE SEQUENCE [LARGE SCALE GENOMIC DNA]</scope>
    <source>
        <strain evidence="15">CECT 8010</strain>
    </source>
</reference>
<proteinExistence type="predicted"/>
<evidence type="ECO:0000256" key="5">
    <source>
        <dbReference type="ARBA" id="ARBA00022801"/>
    </source>
</evidence>
<dbReference type="PROSITE" id="PS51749">
    <property type="entry name" value="HNH_CAS9"/>
    <property type="match status" value="1"/>
</dbReference>
<keyword evidence="15" id="KW-1185">Reference proteome</keyword>
<gene>
    <name evidence="14" type="primary">cas9</name>
    <name evidence="14" type="synonym">csn1</name>
    <name evidence="14" type="ORF">ACFOW1_12180</name>
</gene>
<dbReference type="Proteomes" id="UP001595906">
    <property type="component" value="Unassembled WGS sequence"/>
</dbReference>
<sequence>MEKILGLDLGTNSLGWALRNTMLVDNQFEKYGVLTFDKGVGEVKGIEFSRAAERTKNRSLRRRYQAHKYKLWATLEILIENDYCPLSLDGLNLWRKYEKGKGRVYPLTEVHFNNWIKLDFDGDGKPDYTSPYQLRLELATEKVDTTNKEGRYKIGRALYHIAQHRAFKSSKKVQDKDENTNEEDYVGAEKKRAKFIEDLQAKHNVTTVGSAFAMEEKLGIRIRKNLHQHVIRKQLQLEVKSIFDFQGLSFSELFKKDINKSAIFWQRPLRSQKGSVGKCTLEPTKFRCPTSHPSFEAFRAWSFLNTIEYRLKDEKESRWQKIPFEVREKIYQEKYFRISVADFDFTEIRKLIEKINGNVKWELNYKDKTNVSASPISARLKDIFGEGWLELKINRTPNQNSKEKKTVYTIEDIWHVLFSFDDEDEVRNFAIEKLKLDNKAEKFVALWYKMPVAYSMLSLNAINKIVPFLQQGFIYTEAVLLAKMPDVLGKEIWDENKQNLTESIGVFIQQNRDEKKILTIANGLIAAYKSLDNTLKFAERDYAYSLKEDDKQDVLKACINTYGIKTWDELNDDEKLAVVNKVGSEYQSFFLDSTRSFKKLPHLLETLKNILKDNFDLDEKQLNKLYHPSQIQIYPHAKQKYYEQYKANLTLLESPKTSAFKNPMAMRTLYELRKLINYLIITEQIDEETKVTVEIARDLNDANMRWAIETYQRQRQEENKEFANAIVELLKEFPSGKADPNSNEDIDKFRLWFEQMDDEIINDGKGEYSKHEWTNTKSKVYKQVAAAKEMIEKYRLWKEQQCQCIYTGRMISITDLFSENNTDFEHTIPRSISFDNSLANLTICDFDYNRNIKKNKFPAELPNYTDAVTINGKTYSAIKPRLQKWIEKVESIKINIDYWVKKSKQAADKDAKDKAIKQRHLWRFELEYWQNKVNRFTMTEVKSGFKNSQLTDTQIISKYAYHYLKTVFNKVKVQKGSITAEFRRVYGIQQKDEKKDRSKHSHHAKDAAILTLIPIDAKREDILKKSYEQFEKYRHQYTESPYYGFKPSHIEEIESNILINTISKDQALTPSSKRVRVRGRKVYLKDEQGNPKEKWSKGDSVRGQLHLDSFYGKIKVVERDKNNYPQKDEEGNWKYIEKNDGFKFVKRELVDKDLKIENIVDPHVKAIFIKQMNGRNLDKTLKEDQSIWMLKKNGEKAHAIRHVRCFANDVTDPLAIKKQSHLSSKDYKKDYWAKNEENYAYGYYTDGGKNRAFKMLNLLDASKIHSMNSATDSGKLFEDFILKGATKLNLTVIKAKQKVLFYSYNKNEIFDLKGDQKELGKRLYVIKRLFSKTSGQIQFQHHLEARSDEQLSNAFPKETYGVRGKNGFSKFELEKQYPRLLLSPISFNFLLEGKDFETKPDGTIRLFYK</sequence>
<keyword evidence="6" id="KW-0460">Magnesium</keyword>
<dbReference type="Gene3D" id="1.10.30.50">
    <property type="match status" value="1"/>
</dbReference>
<evidence type="ECO:0000256" key="11">
    <source>
        <dbReference type="ARBA" id="ARBA00046380"/>
    </source>
</evidence>
<dbReference type="InterPro" id="IPR003615">
    <property type="entry name" value="HNH_nuc"/>
</dbReference>
<comment type="cofactor">
    <cofactor evidence="1">
        <name>Mg(2+)</name>
        <dbReference type="ChEBI" id="CHEBI:18420"/>
    </cofactor>
</comment>
<comment type="caution">
    <text evidence="14">The sequence shown here is derived from an EMBL/GenBank/DDBJ whole genome shotgun (WGS) entry which is preliminary data.</text>
</comment>
<comment type="subunit">
    <text evidence="11">Monomer. Binds crRNA and tracrRNA.</text>
</comment>
<feature type="domain" description="HNH Cas9-type" evidence="13">
    <location>
        <begin position="746"/>
        <end position="921"/>
    </location>
</feature>
<evidence type="ECO:0000256" key="3">
    <source>
        <dbReference type="ARBA" id="ARBA00022723"/>
    </source>
</evidence>
<evidence type="ECO:0000256" key="7">
    <source>
        <dbReference type="ARBA" id="ARBA00022884"/>
    </source>
</evidence>
<name>A0ABV8Q094_9BACT</name>
<keyword evidence="3" id="KW-0479">Metal-binding</keyword>
<dbReference type="Pfam" id="PF18541">
    <property type="entry name" value="RuvC_III"/>
    <property type="match status" value="1"/>
</dbReference>
<keyword evidence="9 12" id="KW-0238">DNA-binding</keyword>
<protein>
    <submittedName>
        <fullName evidence="14">Type II CRISPR RNA-guided endonuclease Cas9</fullName>
    </submittedName>
</protein>
<dbReference type="NCBIfam" id="TIGR01865">
    <property type="entry name" value="cas_Csn1"/>
    <property type="match status" value="2"/>
</dbReference>